<gene>
    <name evidence="2" type="ORF">LOAG_08133</name>
</gene>
<accession>A0A1S0TUT9</accession>
<proteinExistence type="predicted"/>
<organism evidence="2">
    <name type="scientific">Loa loa</name>
    <name type="common">Eye worm</name>
    <name type="synonym">Filaria loa</name>
    <dbReference type="NCBI Taxonomy" id="7209"/>
    <lineage>
        <taxon>Eukaryota</taxon>
        <taxon>Metazoa</taxon>
        <taxon>Ecdysozoa</taxon>
        <taxon>Nematoda</taxon>
        <taxon>Chromadorea</taxon>
        <taxon>Rhabditida</taxon>
        <taxon>Spirurina</taxon>
        <taxon>Spiruromorpha</taxon>
        <taxon>Filarioidea</taxon>
        <taxon>Onchocercidae</taxon>
        <taxon>Loa</taxon>
    </lineage>
</organism>
<evidence type="ECO:0000256" key="1">
    <source>
        <dbReference type="SAM" id="MobiDB-lite"/>
    </source>
</evidence>
<sequence>MSAKNIFLNTRLAAAGTFDKKCDKVVRSHSFGPYNFRNITGDIPNQLLSRSNDIRTAASAEERTVGRNAFSSDSLDEIHATQNLFSHESIRRSSEMTTKPRTFNLASITKSNQPSMLLSNRSENSQTTDEAGRNSFSPSAETINRNLRGVESVTDIANIPKQFHGKRYFTPIWDHYPGGNRAVYNLTEQIRQTKEKLHGDLQTVNRYAFGEQSLADIRDIKNPFFGNYYGKNLSETSGIAPYRMKNSTHIRAISEPFSPTGTVSTEGYTTLPYAHYTISEIEDINAHPEFVREDQVIGKKAFTREEYEELRGIPSITDNEQTKSPIINRYELPDDEQNDIKNLPDIVDSQYTIGRSVRSTEEIQEIQALPDIHSYSPVSDAKLLTARSISNRPTSDMTSPGLLSAYVAPNMRCMIFALIRSVSF</sequence>
<reference evidence="2" key="1">
    <citation type="submission" date="2012-04" db="EMBL/GenBank/DDBJ databases">
        <title>The Genome Sequence of Loa loa.</title>
        <authorList>
            <consortium name="The Broad Institute Genome Sequencing Platform"/>
            <consortium name="Broad Institute Genome Sequencing Center for Infectious Disease"/>
            <person name="Nutman T.B."/>
            <person name="Fink D.L."/>
            <person name="Russ C."/>
            <person name="Young S."/>
            <person name="Zeng Q."/>
            <person name="Gargeya S."/>
            <person name="Alvarado L."/>
            <person name="Berlin A."/>
            <person name="Chapman S.B."/>
            <person name="Chen Z."/>
            <person name="Freedman E."/>
            <person name="Gellesch M."/>
            <person name="Goldberg J."/>
            <person name="Griggs A."/>
            <person name="Gujja S."/>
            <person name="Heilman E.R."/>
            <person name="Heiman D."/>
            <person name="Howarth C."/>
            <person name="Mehta T."/>
            <person name="Neiman D."/>
            <person name="Pearson M."/>
            <person name="Roberts A."/>
            <person name="Saif S."/>
            <person name="Shea T."/>
            <person name="Shenoy N."/>
            <person name="Sisk P."/>
            <person name="Stolte C."/>
            <person name="Sykes S."/>
            <person name="White J."/>
            <person name="Yandava C."/>
            <person name="Haas B."/>
            <person name="Henn M.R."/>
            <person name="Nusbaum C."/>
            <person name="Birren B."/>
        </authorList>
    </citation>
    <scope>NUCLEOTIDE SEQUENCE [LARGE SCALE GENOMIC DNA]</scope>
</reference>
<dbReference type="KEGG" id="loa:LOAG_08133"/>
<dbReference type="GeneID" id="9945561"/>
<dbReference type="EMBL" id="JH712675">
    <property type="protein sequence ID" value="EFO20354.2"/>
    <property type="molecule type" value="Genomic_DNA"/>
</dbReference>
<dbReference type="RefSeq" id="XP_020302164.1">
    <property type="nucleotide sequence ID" value="XM_020447624.1"/>
</dbReference>
<protein>
    <submittedName>
        <fullName evidence="2">Uncharacterized protein</fullName>
    </submittedName>
</protein>
<dbReference type="OrthoDB" id="6482909at2759"/>
<evidence type="ECO:0000313" key="2">
    <source>
        <dbReference type="EMBL" id="EFO20354.2"/>
    </source>
</evidence>
<feature type="compositionally biased region" description="Polar residues" evidence="1">
    <location>
        <begin position="95"/>
        <end position="141"/>
    </location>
</feature>
<dbReference type="OMA" id="YAHYTIS"/>
<name>A0A1S0TUT9_LOALO</name>
<feature type="region of interest" description="Disordered" evidence="1">
    <location>
        <begin position="91"/>
        <end position="141"/>
    </location>
</feature>
<dbReference type="AlphaFoldDB" id="A0A1S0TUT9"/>
<dbReference type="CTD" id="9945561"/>
<dbReference type="InParanoid" id="A0A1S0TUT9"/>